<keyword evidence="2" id="KW-0812">Transmembrane</keyword>
<dbReference type="RefSeq" id="WP_369260770.1">
    <property type="nucleotide sequence ID" value="NZ_CP163440.1"/>
</dbReference>
<keyword evidence="2" id="KW-0472">Membrane</keyword>
<evidence type="ECO:0000256" key="2">
    <source>
        <dbReference type="SAM" id="Phobius"/>
    </source>
</evidence>
<dbReference type="EMBL" id="CP163440">
    <property type="protein sequence ID" value="XDQ64072.1"/>
    <property type="molecule type" value="Genomic_DNA"/>
</dbReference>
<name>A0AB39SC86_9ACTN</name>
<proteinExistence type="predicted"/>
<evidence type="ECO:0000256" key="1">
    <source>
        <dbReference type="SAM" id="MobiDB-lite"/>
    </source>
</evidence>
<reference evidence="3" key="1">
    <citation type="submission" date="2024-07" db="EMBL/GenBank/DDBJ databases">
        <authorList>
            <person name="Yu S.T."/>
        </authorList>
    </citation>
    <scope>NUCLEOTIDE SEQUENCE</scope>
    <source>
        <strain evidence="3">R35</strain>
    </source>
</reference>
<gene>
    <name evidence="3" type="ORF">AB5J50_26450</name>
</gene>
<feature type="transmembrane region" description="Helical" evidence="2">
    <location>
        <begin position="25"/>
        <end position="45"/>
    </location>
</feature>
<accession>A0AB39SC86</accession>
<feature type="region of interest" description="Disordered" evidence="1">
    <location>
        <begin position="1"/>
        <end position="21"/>
    </location>
</feature>
<evidence type="ECO:0000313" key="3">
    <source>
        <dbReference type="EMBL" id="XDQ64072.1"/>
    </source>
</evidence>
<organism evidence="3">
    <name type="scientific">Streptomyces sp. R35</name>
    <dbReference type="NCBI Taxonomy" id="3238630"/>
    <lineage>
        <taxon>Bacteria</taxon>
        <taxon>Bacillati</taxon>
        <taxon>Actinomycetota</taxon>
        <taxon>Actinomycetes</taxon>
        <taxon>Kitasatosporales</taxon>
        <taxon>Streptomycetaceae</taxon>
        <taxon>Streptomyces</taxon>
    </lineage>
</organism>
<keyword evidence="2" id="KW-1133">Transmembrane helix</keyword>
<protein>
    <submittedName>
        <fullName evidence="3">Uncharacterized protein</fullName>
    </submittedName>
</protein>
<sequence>MANPYTAPTPPTPRPPDTRPLRKRVGVWIGGMGLLVAGAVLATAGNGGQQPVEAKVKPATTVTATVTAAPEPAPTVTETVRVKAKPRPTVTVTKTAAAKAADTDNGSQDNTGTCSIVSNSGNCYSAGQFCRNSDHGSLTTTASGATIKCAYSSNAWRWTYA</sequence>
<dbReference type="AlphaFoldDB" id="A0AB39SC86"/>